<keyword evidence="1" id="KW-0732">Signal</keyword>
<dbReference type="Proteomes" id="UP001054945">
    <property type="component" value="Unassembled WGS sequence"/>
</dbReference>
<comment type="caution">
    <text evidence="2">The sequence shown here is derived from an EMBL/GenBank/DDBJ whole genome shotgun (WGS) entry which is preliminary data.</text>
</comment>
<evidence type="ECO:0000313" key="3">
    <source>
        <dbReference type="Proteomes" id="UP001054945"/>
    </source>
</evidence>
<dbReference type="EMBL" id="BPLR01004275">
    <property type="protein sequence ID" value="GIX93610.1"/>
    <property type="molecule type" value="Genomic_DNA"/>
</dbReference>
<accession>A0AAV4P8T1</accession>
<evidence type="ECO:0000313" key="2">
    <source>
        <dbReference type="EMBL" id="GIX93610.1"/>
    </source>
</evidence>
<name>A0AAV4P8T1_CAEEX</name>
<organism evidence="2 3">
    <name type="scientific">Caerostris extrusa</name>
    <name type="common">Bark spider</name>
    <name type="synonym">Caerostris bankana</name>
    <dbReference type="NCBI Taxonomy" id="172846"/>
    <lineage>
        <taxon>Eukaryota</taxon>
        <taxon>Metazoa</taxon>
        <taxon>Ecdysozoa</taxon>
        <taxon>Arthropoda</taxon>
        <taxon>Chelicerata</taxon>
        <taxon>Arachnida</taxon>
        <taxon>Araneae</taxon>
        <taxon>Araneomorphae</taxon>
        <taxon>Entelegynae</taxon>
        <taxon>Araneoidea</taxon>
        <taxon>Araneidae</taxon>
        <taxon>Caerostris</taxon>
    </lineage>
</organism>
<reference evidence="2 3" key="1">
    <citation type="submission" date="2021-06" db="EMBL/GenBank/DDBJ databases">
        <title>Caerostris extrusa draft genome.</title>
        <authorList>
            <person name="Kono N."/>
            <person name="Arakawa K."/>
        </authorList>
    </citation>
    <scope>NUCLEOTIDE SEQUENCE [LARGE SCALE GENOMIC DNA]</scope>
</reference>
<proteinExistence type="predicted"/>
<gene>
    <name evidence="2" type="ORF">CEXT_455221</name>
</gene>
<feature type="signal peptide" evidence="1">
    <location>
        <begin position="1"/>
        <end position="18"/>
    </location>
</feature>
<dbReference type="PROSITE" id="PS51257">
    <property type="entry name" value="PROKAR_LIPOPROTEIN"/>
    <property type="match status" value="1"/>
</dbReference>
<evidence type="ECO:0000256" key="1">
    <source>
        <dbReference type="SAM" id="SignalP"/>
    </source>
</evidence>
<dbReference type="AlphaFoldDB" id="A0AAV4P8T1"/>
<sequence>MKTFFPLVLAALLGTASCGNMCFEKAKALCLLQVMAKHSNDFICGEIKNTRNATCTEGTELNTLFKKYGECSFQGADDGNTLCMNPIKEELKKADFEIKTLEEDLFRAACKHQDSLNECIDRNIYSVCGEEAMRLRQRLVNSSNILTMHVCEDLQYNASFRIPQNYILVMILLILLKWSVIK</sequence>
<protein>
    <submittedName>
        <fullName evidence="2">Uncharacterized protein</fullName>
    </submittedName>
</protein>
<feature type="chain" id="PRO_5043573712" evidence="1">
    <location>
        <begin position="19"/>
        <end position="182"/>
    </location>
</feature>
<keyword evidence="3" id="KW-1185">Reference proteome</keyword>